<sequence length="74" mass="7644">MQAFLAVAVVIGVAGYAATEVLNASMRPAPEPMPTVNQDVARPTLPCDWTPTAAPTDTAPHTVVAVACDPSLKK</sequence>
<evidence type="ECO:0000313" key="1">
    <source>
        <dbReference type="EMBL" id="KUN28430.1"/>
    </source>
</evidence>
<dbReference type="Proteomes" id="UP000053398">
    <property type="component" value="Unassembled WGS sequence"/>
</dbReference>
<accession>A0A101QEN9</accession>
<comment type="caution">
    <text evidence="1">The sequence shown here is derived from an EMBL/GenBank/DDBJ whole genome shotgun (WGS) entry which is preliminary data.</text>
</comment>
<dbReference type="AlphaFoldDB" id="A0A101QEN9"/>
<dbReference type="RefSeq" id="WP_059263119.1">
    <property type="nucleotide sequence ID" value="NZ_KQ948355.1"/>
</dbReference>
<proteinExistence type="predicted"/>
<evidence type="ECO:0000313" key="2">
    <source>
        <dbReference type="Proteomes" id="UP000053398"/>
    </source>
</evidence>
<keyword evidence="2" id="KW-1185">Reference proteome</keyword>
<organism evidence="1 2">
    <name type="scientific">Streptomyces corchorusii</name>
    <name type="common">Streptomyces chibaensis</name>
    <dbReference type="NCBI Taxonomy" id="1903"/>
    <lineage>
        <taxon>Bacteria</taxon>
        <taxon>Bacillati</taxon>
        <taxon>Actinomycetota</taxon>
        <taxon>Actinomycetes</taxon>
        <taxon>Kitasatosporales</taxon>
        <taxon>Streptomycetaceae</taxon>
        <taxon>Streptomyces</taxon>
    </lineage>
</organism>
<gene>
    <name evidence="1" type="ORF">AQJ11_12985</name>
</gene>
<reference evidence="1 2" key="1">
    <citation type="submission" date="2015-10" db="EMBL/GenBank/DDBJ databases">
        <title>Draft genome sequence of Streptomyces corchorusii DSM 40340, type strain for the species Streptomyces corchorusii.</title>
        <authorList>
            <person name="Ruckert C."/>
            <person name="Winkler A."/>
            <person name="Kalinowski J."/>
            <person name="Kampfer P."/>
            <person name="Glaeser S."/>
        </authorList>
    </citation>
    <scope>NUCLEOTIDE SEQUENCE [LARGE SCALE GENOMIC DNA]</scope>
    <source>
        <strain evidence="1 2">DSM 40340</strain>
    </source>
</reference>
<protein>
    <submittedName>
        <fullName evidence="1">Uncharacterized protein</fullName>
    </submittedName>
</protein>
<name>A0A101QEN9_STRCK</name>
<dbReference type="EMBL" id="LMWP01000014">
    <property type="protein sequence ID" value="KUN28430.1"/>
    <property type="molecule type" value="Genomic_DNA"/>
</dbReference>